<feature type="non-terminal residue" evidence="1">
    <location>
        <position position="1"/>
    </location>
</feature>
<protein>
    <submittedName>
        <fullName evidence="1">Uncharacterized protein</fullName>
    </submittedName>
</protein>
<accession>A0A061RV85</accession>
<dbReference type="AlphaFoldDB" id="A0A061RV85"/>
<organism evidence="1">
    <name type="scientific">Tetraselmis sp. GSL018</name>
    <dbReference type="NCBI Taxonomy" id="582737"/>
    <lineage>
        <taxon>Eukaryota</taxon>
        <taxon>Viridiplantae</taxon>
        <taxon>Chlorophyta</taxon>
        <taxon>core chlorophytes</taxon>
        <taxon>Chlorodendrophyceae</taxon>
        <taxon>Chlorodendrales</taxon>
        <taxon>Chlorodendraceae</taxon>
        <taxon>Tetraselmis</taxon>
    </lineage>
</organism>
<sequence length="68" mass="7520">SRTPKTYSQPVPGRCSIFNIPSNQQLLVELNFASVWKLGRNLSAACIISRVVFPYLPRQEATPRSGTG</sequence>
<reference evidence="1" key="1">
    <citation type="submission" date="2014-05" db="EMBL/GenBank/DDBJ databases">
        <title>The transcriptome of the halophilic microalga Tetraselmis sp. GSL018 isolated from the Great Salt Lake, Utah.</title>
        <authorList>
            <person name="Jinkerson R.E."/>
            <person name="D'Adamo S."/>
            <person name="Posewitz M.C."/>
        </authorList>
    </citation>
    <scope>NUCLEOTIDE SEQUENCE</scope>
    <source>
        <strain evidence="1">GSL018</strain>
    </source>
</reference>
<proteinExistence type="predicted"/>
<gene>
    <name evidence="1" type="ORF">TSPGSL018_19283</name>
</gene>
<name>A0A061RV85_9CHLO</name>
<dbReference type="EMBL" id="GBEZ01008778">
    <property type="protein sequence ID" value="JAC76782.1"/>
    <property type="molecule type" value="Transcribed_RNA"/>
</dbReference>
<evidence type="ECO:0000313" key="1">
    <source>
        <dbReference type="EMBL" id="JAC76782.1"/>
    </source>
</evidence>